<feature type="domain" description="Glutaredoxin" evidence="1">
    <location>
        <begin position="83"/>
        <end position="149"/>
    </location>
</feature>
<dbReference type="Proteomes" id="UP000197138">
    <property type="component" value="Unassembled WGS sequence"/>
</dbReference>
<name>A0A218WC56_PUNGR</name>
<dbReference type="PROSITE" id="PS51354">
    <property type="entry name" value="GLUTAREDOXIN_2"/>
    <property type="match status" value="1"/>
</dbReference>
<dbReference type="Gene3D" id="3.40.30.10">
    <property type="entry name" value="Glutaredoxin"/>
    <property type="match status" value="1"/>
</dbReference>
<evidence type="ECO:0000313" key="5">
    <source>
        <dbReference type="Proteomes" id="UP000233551"/>
    </source>
</evidence>
<dbReference type="EMBL" id="MTKT01004810">
    <property type="protein sequence ID" value="OWM69930.1"/>
    <property type="molecule type" value="Genomic_DNA"/>
</dbReference>
<reference evidence="4" key="1">
    <citation type="journal article" date="2017" name="Plant J.">
        <title>The pomegranate (Punica granatum L.) genome and the genomics of punicalagin biosynthesis.</title>
        <authorList>
            <person name="Qin G."/>
            <person name="Xu C."/>
            <person name="Ming R."/>
            <person name="Tang H."/>
            <person name="Guyot R."/>
            <person name="Kramer E.M."/>
            <person name="Hu Y."/>
            <person name="Yi X."/>
            <person name="Qi Y."/>
            <person name="Xu X."/>
            <person name="Gao Z."/>
            <person name="Pan H."/>
            <person name="Jian J."/>
            <person name="Tian Y."/>
            <person name="Yue Z."/>
            <person name="Xu Y."/>
        </authorList>
    </citation>
    <scope>NUCLEOTIDE SEQUENCE [LARGE SCALE GENOMIC DNA]</scope>
    <source>
        <strain evidence="4">cv. Dabenzi</strain>
    </source>
</reference>
<dbReference type="STRING" id="22663.A0A218WC56"/>
<dbReference type="Pfam" id="PF00462">
    <property type="entry name" value="Glutaredoxin"/>
    <property type="match status" value="1"/>
</dbReference>
<evidence type="ECO:0000313" key="3">
    <source>
        <dbReference type="EMBL" id="PKI39528.1"/>
    </source>
</evidence>
<evidence type="ECO:0000259" key="1">
    <source>
        <dbReference type="Pfam" id="PF00462"/>
    </source>
</evidence>
<dbReference type="Pfam" id="PF23733">
    <property type="entry name" value="GRXCR1-2_C"/>
    <property type="match status" value="1"/>
</dbReference>
<accession>A0A218WC56</accession>
<dbReference type="InterPro" id="IPR002109">
    <property type="entry name" value="Glutaredoxin"/>
</dbReference>
<dbReference type="EMBL" id="PGOL01003807">
    <property type="protein sequence ID" value="PKI39528.1"/>
    <property type="molecule type" value="Genomic_DNA"/>
</dbReference>
<dbReference type="OrthoDB" id="423313at2759"/>
<evidence type="ECO:0000313" key="2">
    <source>
        <dbReference type="EMBL" id="OWM69930.1"/>
    </source>
</evidence>
<dbReference type="InterPro" id="IPR036249">
    <property type="entry name" value="Thioredoxin-like_sf"/>
</dbReference>
<dbReference type="Proteomes" id="UP000233551">
    <property type="component" value="Unassembled WGS sequence"/>
</dbReference>
<dbReference type="GeneID" id="116194273"/>
<gene>
    <name evidence="2" type="ORF">CDL15_Pgr025779</name>
    <name evidence="3" type="ORF">CRG98_039998</name>
</gene>
<protein>
    <recommendedName>
        <fullName evidence="1">Glutaredoxin domain-containing protein</fullName>
    </recommendedName>
</protein>
<dbReference type="AlphaFoldDB" id="A0A218WC56"/>
<keyword evidence="5" id="KW-1185">Reference proteome</keyword>
<proteinExistence type="predicted"/>
<reference evidence="2" key="2">
    <citation type="submission" date="2017-06" db="EMBL/GenBank/DDBJ databases">
        <title>The pomegranate genome and the genomics of punicalagin biosynthesis.</title>
        <authorList>
            <person name="Xu C."/>
        </authorList>
    </citation>
    <scope>NUCLEOTIDE SEQUENCE [LARGE SCALE GENOMIC DNA]</scope>
    <source>
        <tissue evidence="2">Fresh leaf</tissue>
    </source>
</reference>
<reference evidence="3 5" key="3">
    <citation type="submission" date="2017-11" db="EMBL/GenBank/DDBJ databases">
        <title>De-novo sequencing of pomegranate (Punica granatum L.) genome.</title>
        <authorList>
            <person name="Akparov Z."/>
            <person name="Amiraslanov A."/>
            <person name="Hajiyeva S."/>
            <person name="Abbasov M."/>
            <person name="Kaur K."/>
            <person name="Hamwieh A."/>
            <person name="Solovyev V."/>
            <person name="Salamov A."/>
            <person name="Braich B."/>
            <person name="Kosarev P."/>
            <person name="Mahmoud A."/>
            <person name="Hajiyev E."/>
            <person name="Babayeva S."/>
            <person name="Izzatullayeva V."/>
            <person name="Mammadov A."/>
            <person name="Mammadov A."/>
            <person name="Sharifova S."/>
            <person name="Ojaghi J."/>
            <person name="Eynullazada K."/>
            <person name="Bayramov B."/>
            <person name="Abdulazimova A."/>
            <person name="Shahmuradov I."/>
        </authorList>
    </citation>
    <scope>NUCLEOTIDE SEQUENCE [LARGE SCALE GENOMIC DNA]</scope>
    <source>
        <strain evidence="3">AG2017</strain>
        <strain evidence="5">cv. AG2017</strain>
        <tissue evidence="3">Leaf</tissue>
    </source>
</reference>
<evidence type="ECO:0000313" key="4">
    <source>
        <dbReference type="Proteomes" id="UP000197138"/>
    </source>
</evidence>
<dbReference type="PANTHER" id="PTHR45669:SF67">
    <property type="entry name" value="GLUTAREDOXIN DOMAIN-CONTAINING PROTEIN"/>
    <property type="match status" value="1"/>
</dbReference>
<organism evidence="2 4">
    <name type="scientific">Punica granatum</name>
    <name type="common">Pomegranate</name>
    <dbReference type="NCBI Taxonomy" id="22663"/>
    <lineage>
        <taxon>Eukaryota</taxon>
        <taxon>Viridiplantae</taxon>
        <taxon>Streptophyta</taxon>
        <taxon>Embryophyta</taxon>
        <taxon>Tracheophyta</taxon>
        <taxon>Spermatophyta</taxon>
        <taxon>Magnoliopsida</taxon>
        <taxon>eudicotyledons</taxon>
        <taxon>Gunneridae</taxon>
        <taxon>Pentapetalae</taxon>
        <taxon>rosids</taxon>
        <taxon>malvids</taxon>
        <taxon>Myrtales</taxon>
        <taxon>Lythraceae</taxon>
        <taxon>Punica</taxon>
    </lineage>
</organism>
<comment type="caution">
    <text evidence="2">The sequence shown here is derived from an EMBL/GenBank/DDBJ whole genome shotgun (WGS) entry which is preliminary data.</text>
</comment>
<sequence length="245" mass="26371">MWSNWLPGRVRIFPRSPRSRSFSCSSFRDVQDLCSPEPDARPDSPRSPTVFHRICSTGSGVAIRCAASLSDSPPPPPPPPAVVVYFTSLRVVRKTFEDCRAVRSILRGLRVPIDERDLAMDASLVGELQAITGRRRLALPCVFIGGRLIGGLEEVRRLYESGELRALEGRGGGGRSNSAAVGPSGVCVQCGGLRYVVCEKCDGSRRIYAKGLPGFRACMVCNVNGLAKCRSCSLNPDGAGPTKCC</sequence>
<dbReference type="SUPFAM" id="SSF52833">
    <property type="entry name" value="Thioredoxin-like"/>
    <property type="match status" value="1"/>
</dbReference>
<dbReference type="PANTHER" id="PTHR45669">
    <property type="entry name" value="GLUTAREDOXIN DOMAIN-CONTAINING CYSTEINE-RICH PROTEIN CG12206-RELATED"/>
    <property type="match status" value="1"/>
</dbReference>